<reference evidence="4" key="2">
    <citation type="submission" date="2023-06" db="EMBL/GenBank/DDBJ databases">
        <authorList>
            <person name="Swenson N.G."/>
            <person name="Wegrzyn J.L."/>
            <person name="Mcevoy S.L."/>
        </authorList>
    </citation>
    <scope>NUCLEOTIDE SEQUENCE</scope>
    <source>
        <strain evidence="4">NS2018</strain>
        <tissue evidence="4">Leaf</tissue>
    </source>
</reference>
<gene>
    <name evidence="4" type="ORF">LWI29_016639</name>
</gene>
<evidence type="ECO:0000256" key="2">
    <source>
        <dbReference type="SAM" id="MobiDB-lite"/>
    </source>
</evidence>
<feature type="compositionally biased region" description="Polar residues" evidence="2">
    <location>
        <begin position="57"/>
        <end position="69"/>
    </location>
</feature>
<feature type="domain" description="CCHC-type" evidence="3">
    <location>
        <begin position="12"/>
        <end position="27"/>
    </location>
</feature>
<comment type="caution">
    <text evidence="4">The sequence shown here is derived from an EMBL/GenBank/DDBJ whole genome shotgun (WGS) entry which is preliminary data.</text>
</comment>
<dbReference type="GO" id="GO:0008270">
    <property type="term" value="F:zinc ion binding"/>
    <property type="evidence" value="ECO:0007669"/>
    <property type="project" value="UniProtKB-KW"/>
</dbReference>
<evidence type="ECO:0000313" key="5">
    <source>
        <dbReference type="Proteomes" id="UP001168877"/>
    </source>
</evidence>
<dbReference type="GO" id="GO:0003676">
    <property type="term" value="F:nucleic acid binding"/>
    <property type="evidence" value="ECO:0007669"/>
    <property type="project" value="InterPro"/>
</dbReference>
<reference evidence="4" key="1">
    <citation type="journal article" date="2022" name="Plant J.">
        <title>Strategies of tolerance reflected in two North American maple genomes.</title>
        <authorList>
            <person name="McEvoy S.L."/>
            <person name="Sezen U.U."/>
            <person name="Trouern-Trend A."/>
            <person name="McMahon S.M."/>
            <person name="Schaberg P.G."/>
            <person name="Yang J."/>
            <person name="Wegrzyn J.L."/>
            <person name="Swenson N.G."/>
        </authorList>
    </citation>
    <scope>NUCLEOTIDE SEQUENCE</scope>
    <source>
        <strain evidence="4">NS2018</strain>
    </source>
</reference>
<feature type="region of interest" description="Disordered" evidence="2">
    <location>
        <begin position="254"/>
        <end position="291"/>
    </location>
</feature>
<dbReference type="EMBL" id="JAUESC010000386">
    <property type="protein sequence ID" value="KAK0576386.1"/>
    <property type="molecule type" value="Genomic_DNA"/>
</dbReference>
<protein>
    <recommendedName>
        <fullName evidence="3">CCHC-type domain-containing protein</fullName>
    </recommendedName>
</protein>
<keyword evidence="1" id="KW-0863">Zinc-finger</keyword>
<keyword evidence="5" id="KW-1185">Reference proteome</keyword>
<keyword evidence="1" id="KW-0862">Zinc</keyword>
<dbReference type="SUPFAM" id="SSF57756">
    <property type="entry name" value="Retrovirus zinc finger-like domains"/>
    <property type="match status" value="1"/>
</dbReference>
<name>A0AA39VDN5_ACESA</name>
<sequence length="389" mass="42664">MLLRYERLQDFCFKCSKLGHSLRDCTEPGEGNEAISKAQLRLNVWLRSESPLKRFNHWNSPSGSRSWGNQRGKPNINSGRGNWRSGSTWNRSEDGGSERRSGNRSWWKDGKLKSQVDRQNSLEPNKNGMGKEAAINALRGKHLSGVIVEDGTAELGGQSSLAPGICINEGKGKDKSSANDNILMEVEVVQSEDWANVLGPVYGPTQELRPNELPIEQDINLDPSRVSLQPNQPYHLGSGPPAKKVQTGTKWKRAARGKKGNQGNSELGDFPILGKRNSSVGENFDQPKIKKGKGFGPEGVAVLIPGDSPVKGIVAPRISVDLQAESDILKFVADKEEGNGSVQEVDQGRVVRPELLTSSERLFTDTAADFNLHSLTLQVRVSFSDSRVF</sequence>
<accession>A0AA39VDN5</accession>
<evidence type="ECO:0000313" key="4">
    <source>
        <dbReference type="EMBL" id="KAK0576386.1"/>
    </source>
</evidence>
<evidence type="ECO:0000256" key="1">
    <source>
        <dbReference type="PROSITE-ProRule" id="PRU00047"/>
    </source>
</evidence>
<dbReference type="InterPro" id="IPR001878">
    <property type="entry name" value="Znf_CCHC"/>
</dbReference>
<feature type="region of interest" description="Disordered" evidence="2">
    <location>
        <begin position="57"/>
        <end position="130"/>
    </location>
</feature>
<keyword evidence="1" id="KW-0479">Metal-binding</keyword>
<dbReference type="AlphaFoldDB" id="A0AA39VDN5"/>
<evidence type="ECO:0000259" key="3">
    <source>
        <dbReference type="PROSITE" id="PS50158"/>
    </source>
</evidence>
<dbReference type="InterPro" id="IPR036875">
    <property type="entry name" value="Znf_CCHC_sf"/>
</dbReference>
<dbReference type="Proteomes" id="UP001168877">
    <property type="component" value="Unassembled WGS sequence"/>
</dbReference>
<feature type="compositionally biased region" description="Polar residues" evidence="2">
    <location>
        <begin position="75"/>
        <end position="90"/>
    </location>
</feature>
<feature type="compositionally biased region" description="Basic and acidic residues" evidence="2">
    <location>
        <begin position="91"/>
        <end position="116"/>
    </location>
</feature>
<organism evidence="4 5">
    <name type="scientific">Acer saccharum</name>
    <name type="common">Sugar maple</name>
    <dbReference type="NCBI Taxonomy" id="4024"/>
    <lineage>
        <taxon>Eukaryota</taxon>
        <taxon>Viridiplantae</taxon>
        <taxon>Streptophyta</taxon>
        <taxon>Embryophyta</taxon>
        <taxon>Tracheophyta</taxon>
        <taxon>Spermatophyta</taxon>
        <taxon>Magnoliopsida</taxon>
        <taxon>eudicotyledons</taxon>
        <taxon>Gunneridae</taxon>
        <taxon>Pentapetalae</taxon>
        <taxon>rosids</taxon>
        <taxon>malvids</taxon>
        <taxon>Sapindales</taxon>
        <taxon>Sapindaceae</taxon>
        <taxon>Hippocastanoideae</taxon>
        <taxon>Acereae</taxon>
        <taxon>Acer</taxon>
    </lineage>
</organism>
<dbReference type="PROSITE" id="PS50158">
    <property type="entry name" value="ZF_CCHC"/>
    <property type="match status" value="1"/>
</dbReference>
<proteinExistence type="predicted"/>